<reference evidence="9" key="1">
    <citation type="submission" date="2018-05" db="EMBL/GenBank/DDBJ databases">
        <authorList>
            <person name="Lanie J.A."/>
            <person name="Ng W.-L."/>
            <person name="Kazmierczak K.M."/>
            <person name="Andrzejewski T.M."/>
            <person name="Davidsen T.M."/>
            <person name="Wayne K.J."/>
            <person name="Tettelin H."/>
            <person name="Glass J.I."/>
            <person name="Rusch D."/>
            <person name="Podicherti R."/>
            <person name="Tsui H.-C.T."/>
            <person name="Winkler M.E."/>
        </authorList>
    </citation>
    <scope>NUCLEOTIDE SEQUENCE</scope>
</reference>
<evidence type="ECO:0000256" key="2">
    <source>
        <dbReference type="ARBA" id="ARBA00007935"/>
    </source>
</evidence>
<feature type="transmembrane region" description="Helical" evidence="8">
    <location>
        <begin position="47"/>
        <end position="66"/>
    </location>
</feature>
<feature type="transmembrane region" description="Helical" evidence="8">
    <location>
        <begin position="78"/>
        <end position="96"/>
    </location>
</feature>
<dbReference type="SUPFAM" id="SSF81345">
    <property type="entry name" value="ABC transporter involved in vitamin B12 uptake, BtuC"/>
    <property type="match status" value="1"/>
</dbReference>
<keyword evidence="7 8" id="KW-0472">Membrane</keyword>
<evidence type="ECO:0000256" key="7">
    <source>
        <dbReference type="ARBA" id="ARBA00023136"/>
    </source>
</evidence>
<evidence type="ECO:0000256" key="6">
    <source>
        <dbReference type="ARBA" id="ARBA00022989"/>
    </source>
</evidence>
<feature type="transmembrane region" description="Helical" evidence="8">
    <location>
        <begin position="295"/>
        <end position="312"/>
    </location>
</feature>
<keyword evidence="3" id="KW-0813">Transport</keyword>
<feature type="transmembrane region" description="Helical" evidence="8">
    <location>
        <begin position="102"/>
        <end position="123"/>
    </location>
</feature>
<gene>
    <name evidence="9" type="ORF">METZ01_LOCUS176901</name>
</gene>
<dbReference type="FunFam" id="1.10.3470.10:FF:000001">
    <property type="entry name" value="Vitamin B12 ABC transporter permease BtuC"/>
    <property type="match status" value="1"/>
</dbReference>
<organism evidence="9">
    <name type="scientific">marine metagenome</name>
    <dbReference type="NCBI Taxonomy" id="408172"/>
    <lineage>
        <taxon>unclassified sequences</taxon>
        <taxon>metagenomes</taxon>
        <taxon>ecological metagenomes</taxon>
    </lineage>
</organism>
<dbReference type="GO" id="GO:0005886">
    <property type="term" value="C:plasma membrane"/>
    <property type="evidence" value="ECO:0007669"/>
    <property type="project" value="UniProtKB-SubCell"/>
</dbReference>
<evidence type="ECO:0000256" key="3">
    <source>
        <dbReference type="ARBA" id="ARBA00022448"/>
    </source>
</evidence>
<evidence type="ECO:0000256" key="4">
    <source>
        <dbReference type="ARBA" id="ARBA00022475"/>
    </source>
</evidence>
<dbReference type="CDD" id="cd06550">
    <property type="entry name" value="TM_ABC_iron-siderophores_like"/>
    <property type="match status" value="1"/>
</dbReference>
<evidence type="ECO:0000256" key="5">
    <source>
        <dbReference type="ARBA" id="ARBA00022692"/>
    </source>
</evidence>
<accession>A0A382CFG0</accession>
<proteinExistence type="inferred from homology"/>
<sequence>MTATLFLAIAASLSVGGVSLSLSEFQQVIMAKADARLSTIVLEIRLPRSLLAVLVGAGVSAAGAAIQGLFRNPLADPALIGVSAGAALFAALFIVIGGSQGIAVLGMTGSAFLGGLIATWVVLLVGQRGGGLSTMLLAGIAINAIALSGVGLLSYLSSDLQLRSISVWALGSLNGANWMAVATALAIPILIGLLYLESLSLNVVTLGDEEAAHLGVSHEKLRVRIILLSALAVGIGVALTGVIAFLGLVVPHLIRMTLGSNHKIVLPGSALLGGLLLLVADTLARTVFAPAELPVGILTALVGGPFFVFLILREQKGRLAL</sequence>
<dbReference type="EMBL" id="UINC01033959">
    <property type="protein sequence ID" value="SVB24047.1"/>
    <property type="molecule type" value="Genomic_DNA"/>
</dbReference>
<comment type="similarity">
    <text evidence="2">Belongs to the binding-protein-dependent transport system permease family. FecCD subfamily.</text>
</comment>
<feature type="transmembrane region" description="Helical" evidence="8">
    <location>
        <begin position="225"/>
        <end position="252"/>
    </location>
</feature>
<keyword evidence="4" id="KW-1003">Cell membrane</keyword>
<evidence type="ECO:0000256" key="1">
    <source>
        <dbReference type="ARBA" id="ARBA00004651"/>
    </source>
</evidence>
<dbReference type="GO" id="GO:0022857">
    <property type="term" value="F:transmembrane transporter activity"/>
    <property type="evidence" value="ECO:0007669"/>
    <property type="project" value="InterPro"/>
</dbReference>
<keyword evidence="5 8" id="KW-0812">Transmembrane</keyword>
<feature type="transmembrane region" description="Helical" evidence="8">
    <location>
        <begin position="176"/>
        <end position="196"/>
    </location>
</feature>
<feature type="transmembrane region" description="Helical" evidence="8">
    <location>
        <begin position="135"/>
        <end position="156"/>
    </location>
</feature>
<comment type="subcellular location">
    <subcellularLocation>
        <location evidence="1">Cell membrane</location>
        <topology evidence="1">Multi-pass membrane protein</topology>
    </subcellularLocation>
</comment>
<evidence type="ECO:0000256" key="8">
    <source>
        <dbReference type="SAM" id="Phobius"/>
    </source>
</evidence>
<dbReference type="InterPro" id="IPR000522">
    <property type="entry name" value="ABC_transptr_permease_BtuC"/>
</dbReference>
<keyword evidence="6 8" id="KW-1133">Transmembrane helix</keyword>
<name>A0A382CFG0_9ZZZZ</name>
<dbReference type="PANTHER" id="PTHR30472">
    <property type="entry name" value="FERRIC ENTEROBACTIN TRANSPORT SYSTEM PERMEASE PROTEIN"/>
    <property type="match status" value="1"/>
</dbReference>
<dbReference type="GO" id="GO:0033214">
    <property type="term" value="P:siderophore-iron import into cell"/>
    <property type="evidence" value="ECO:0007669"/>
    <property type="project" value="TreeGrafter"/>
</dbReference>
<evidence type="ECO:0000313" key="9">
    <source>
        <dbReference type="EMBL" id="SVB24047.1"/>
    </source>
</evidence>
<dbReference type="PANTHER" id="PTHR30472:SF25">
    <property type="entry name" value="ABC TRANSPORTER PERMEASE PROTEIN MJ0876-RELATED"/>
    <property type="match status" value="1"/>
</dbReference>
<evidence type="ECO:0008006" key="10">
    <source>
        <dbReference type="Google" id="ProtNLM"/>
    </source>
</evidence>
<feature type="transmembrane region" description="Helical" evidence="8">
    <location>
        <begin position="264"/>
        <end position="283"/>
    </location>
</feature>
<dbReference type="InterPro" id="IPR037294">
    <property type="entry name" value="ABC_BtuC-like"/>
</dbReference>
<dbReference type="Gene3D" id="1.10.3470.10">
    <property type="entry name" value="ABC transporter involved in vitamin B12 uptake, BtuC"/>
    <property type="match status" value="1"/>
</dbReference>
<dbReference type="Pfam" id="PF01032">
    <property type="entry name" value="FecCD"/>
    <property type="match status" value="1"/>
</dbReference>
<dbReference type="AlphaFoldDB" id="A0A382CFG0"/>
<protein>
    <recommendedName>
        <fullName evidence="10">ABC transporter permease protein</fullName>
    </recommendedName>
</protein>